<gene>
    <name evidence="2" type="ORF">GHT07_18925</name>
</gene>
<dbReference type="Proteomes" id="UP000487350">
    <property type="component" value="Unassembled WGS sequence"/>
</dbReference>
<proteinExistence type="predicted"/>
<organism evidence="2 3">
    <name type="scientific">Caenimonas koreensis DSM 17982</name>
    <dbReference type="NCBI Taxonomy" id="1121255"/>
    <lineage>
        <taxon>Bacteria</taxon>
        <taxon>Pseudomonadati</taxon>
        <taxon>Pseudomonadota</taxon>
        <taxon>Betaproteobacteria</taxon>
        <taxon>Burkholderiales</taxon>
        <taxon>Comamonadaceae</taxon>
        <taxon>Caenimonas</taxon>
    </lineage>
</organism>
<keyword evidence="1" id="KW-0472">Membrane</keyword>
<dbReference type="AlphaFoldDB" id="A0A844AZ98"/>
<accession>A0A844AZ98</accession>
<keyword evidence="1" id="KW-0812">Transmembrane</keyword>
<evidence type="ECO:0000313" key="2">
    <source>
        <dbReference type="EMBL" id="MRD49354.1"/>
    </source>
</evidence>
<keyword evidence="1" id="KW-1133">Transmembrane helix</keyword>
<dbReference type="RefSeq" id="WP_323741018.1">
    <property type="nucleotide sequence ID" value="NZ_WJBU01000023.1"/>
</dbReference>
<sequence length="144" mass="15185">MDRRQLIAALVEKTGVKLDEDDPAFLLVDLNLMVLDSRTDAAAEKLAAATRDFNAVTTRNVDDFVAVANEALSKFMQRTAELKSTLDALPRGGHPAPVVATAPAVAVAQVVANKSPASVLLWLVPLVFATGLVVGLGTSFMLGK</sequence>
<evidence type="ECO:0000256" key="1">
    <source>
        <dbReference type="SAM" id="Phobius"/>
    </source>
</evidence>
<evidence type="ECO:0000313" key="3">
    <source>
        <dbReference type="Proteomes" id="UP000487350"/>
    </source>
</evidence>
<dbReference type="EMBL" id="WJBU01000023">
    <property type="protein sequence ID" value="MRD49354.1"/>
    <property type="molecule type" value="Genomic_DNA"/>
</dbReference>
<reference evidence="2 3" key="1">
    <citation type="submission" date="2019-11" db="EMBL/GenBank/DDBJ databases">
        <title>Caenimonas koreensis gen. nov., sp. nov., isolated from activated sludge.</title>
        <authorList>
            <person name="Seung H.R."/>
        </authorList>
    </citation>
    <scope>NUCLEOTIDE SEQUENCE [LARGE SCALE GENOMIC DNA]</scope>
    <source>
        <strain evidence="2 3">EMB320</strain>
    </source>
</reference>
<protein>
    <submittedName>
        <fullName evidence="2">Uncharacterized protein</fullName>
    </submittedName>
</protein>
<comment type="caution">
    <text evidence="2">The sequence shown here is derived from an EMBL/GenBank/DDBJ whole genome shotgun (WGS) entry which is preliminary data.</text>
</comment>
<name>A0A844AZ98_9BURK</name>
<feature type="transmembrane region" description="Helical" evidence="1">
    <location>
        <begin position="119"/>
        <end position="142"/>
    </location>
</feature>
<keyword evidence="3" id="KW-1185">Reference proteome</keyword>